<dbReference type="Gene3D" id="2.60.120.200">
    <property type="match status" value="1"/>
</dbReference>
<evidence type="ECO:0008006" key="2">
    <source>
        <dbReference type="Google" id="ProtNLM"/>
    </source>
</evidence>
<evidence type="ECO:0000313" key="1">
    <source>
        <dbReference type="EMBL" id="SVB53838.1"/>
    </source>
</evidence>
<dbReference type="PANTHER" id="PTHR47635:SF2">
    <property type="entry name" value="LAMG-LIKE JELLYROLL FOLD DOMAIN-CONTAINING PROTEIN"/>
    <property type="match status" value="1"/>
</dbReference>
<sequence length="262" mass="28418">MLPHIKNLVWVILLVFVICATLITNVASSLDKSVVVYYSFNDGKATDASGNGNDGAVAGAKAADGKYGKSMDFDGKSWIEVKANKTLDLGSITMAAWIYKDEVFLANNGENIISKKQGGAYTITVGGWENHGGCGEKLETEMRISGTYHFVCDKNKLPLKEWIHVASTHDGKDMKIFLNGKEVGSKACPGKIDFNTANFYVGAESDGGGPDDDHGRWVGKIDEVYVANRAFSEKEIQELMNSALPVEAQAKSPLTWAKLKSK</sequence>
<gene>
    <name evidence="1" type="ORF">METZ01_LOCUS206692</name>
</gene>
<dbReference type="SUPFAM" id="SSF49899">
    <property type="entry name" value="Concanavalin A-like lectins/glucanases"/>
    <property type="match status" value="1"/>
</dbReference>
<dbReference type="EMBL" id="UINC01046172">
    <property type="protein sequence ID" value="SVB53838.1"/>
    <property type="molecule type" value="Genomic_DNA"/>
</dbReference>
<dbReference type="PANTHER" id="PTHR47635">
    <property type="entry name" value="CUB DOMAIN-CONTAINING PROTEIN"/>
    <property type="match status" value="1"/>
</dbReference>
<dbReference type="InterPro" id="IPR013320">
    <property type="entry name" value="ConA-like_dom_sf"/>
</dbReference>
<proteinExistence type="predicted"/>
<protein>
    <recommendedName>
        <fullName evidence="2">LamG-like jellyroll fold domain-containing protein</fullName>
    </recommendedName>
</protein>
<name>A0A382ET34_9ZZZZ</name>
<accession>A0A382ET34</accession>
<dbReference type="AlphaFoldDB" id="A0A382ET34"/>
<dbReference type="Pfam" id="PF13385">
    <property type="entry name" value="Laminin_G_3"/>
    <property type="match status" value="1"/>
</dbReference>
<organism evidence="1">
    <name type="scientific">marine metagenome</name>
    <dbReference type="NCBI Taxonomy" id="408172"/>
    <lineage>
        <taxon>unclassified sequences</taxon>
        <taxon>metagenomes</taxon>
        <taxon>ecological metagenomes</taxon>
    </lineage>
</organism>
<reference evidence="1" key="1">
    <citation type="submission" date="2018-05" db="EMBL/GenBank/DDBJ databases">
        <authorList>
            <person name="Lanie J.A."/>
            <person name="Ng W.-L."/>
            <person name="Kazmierczak K.M."/>
            <person name="Andrzejewski T.M."/>
            <person name="Davidsen T.M."/>
            <person name="Wayne K.J."/>
            <person name="Tettelin H."/>
            <person name="Glass J.I."/>
            <person name="Rusch D."/>
            <person name="Podicherti R."/>
            <person name="Tsui H.-C.T."/>
            <person name="Winkler M.E."/>
        </authorList>
    </citation>
    <scope>NUCLEOTIDE SEQUENCE</scope>
</reference>